<evidence type="ECO:0000256" key="1">
    <source>
        <dbReference type="SAM" id="Phobius"/>
    </source>
</evidence>
<accession>A0A517DVA1</accession>
<reference evidence="2 3" key="1">
    <citation type="submission" date="2019-02" db="EMBL/GenBank/DDBJ databases">
        <title>Closed genome of Sporomusa termitida DSM 4440.</title>
        <authorList>
            <person name="Poehlein A."/>
            <person name="Daniel R."/>
        </authorList>
    </citation>
    <scope>NUCLEOTIDE SEQUENCE [LARGE SCALE GENOMIC DNA]</scope>
    <source>
        <strain evidence="2 3">DSM 4440</strain>
    </source>
</reference>
<dbReference type="Proteomes" id="UP000320776">
    <property type="component" value="Chromosome"/>
</dbReference>
<dbReference type="KEGG" id="sted:SPTER_26690"/>
<evidence type="ECO:0000313" key="2">
    <source>
        <dbReference type="EMBL" id="QDR81292.1"/>
    </source>
</evidence>
<organism evidence="2 3">
    <name type="scientific">Sporomusa termitida</name>
    <dbReference type="NCBI Taxonomy" id="2377"/>
    <lineage>
        <taxon>Bacteria</taxon>
        <taxon>Bacillati</taxon>
        <taxon>Bacillota</taxon>
        <taxon>Negativicutes</taxon>
        <taxon>Selenomonadales</taxon>
        <taxon>Sporomusaceae</taxon>
        <taxon>Sporomusa</taxon>
    </lineage>
</organism>
<protein>
    <submittedName>
        <fullName evidence="2">Uncharacterized protein</fullName>
    </submittedName>
</protein>
<keyword evidence="1" id="KW-0812">Transmembrane</keyword>
<gene>
    <name evidence="2" type="ORF">SPTER_26690</name>
</gene>
<evidence type="ECO:0000313" key="3">
    <source>
        <dbReference type="Proteomes" id="UP000320776"/>
    </source>
</evidence>
<name>A0A517DVA1_9FIRM</name>
<feature type="transmembrane region" description="Helical" evidence="1">
    <location>
        <begin position="21"/>
        <end position="42"/>
    </location>
</feature>
<dbReference type="EMBL" id="CP036259">
    <property type="protein sequence ID" value="QDR81292.1"/>
    <property type="molecule type" value="Genomic_DNA"/>
</dbReference>
<keyword evidence="1" id="KW-1133">Transmembrane helix</keyword>
<dbReference type="OrthoDB" id="1799311at2"/>
<sequence length="133" mass="15555">MQWQCNFCITKTRHILIQICLGLALSILFGLGFGFFVMLLWNSLLPDIWGWKEITYWQGAGLVILMRLLFGSQGYHKEANQPQAGCHTAFPQYTAEKSDPYYEKWWEEEGAASLEKYTKRLLEQEISQQDNRQ</sequence>
<proteinExistence type="predicted"/>
<dbReference type="AlphaFoldDB" id="A0A517DVA1"/>
<keyword evidence="3" id="KW-1185">Reference proteome</keyword>
<feature type="transmembrane region" description="Helical" evidence="1">
    <location>
        <begin position="54"/>
        <end position="70"/>
    </location>
</feature>
<keyword evidence="1" id="KW-0472">Membrane</keyword>